<protein>
    <submittedName>
        <fullName evidence="8">Response regulator transcription factor</fullName>
    </submittedName>
</protein>
<evidence type="ECO:0000256" key="3">
    <source>
        <dbReference type="ARBA" id="ARBA00023125"/>
    </source>
</evidence>
<dbReference type="PANTHER" id="PTHR43214:SF24">
    <property type="entry name" value="TRANSCRIPTIONAL REGULATORY PROTEIN NARL-RELATED"/>
    <property type="match status" value="1"/>
</dbReference>
<dbReference type="CDD" id="cd17535">
    <property type="entry name" value="REC_NarL-like"/>
    <property type="match status" value="1"/>
</dbReference>
<keyword evidence="4" id="KW-0804">Transcription</keyword>
<dbReference type="PRINTS" id="PR00038">
    <property type="entry name" value="HTHLUXR"/>
</dbReference>
<keyword evidence="3" id="KW-0238">DNA-binding</keyword>
<evidence type="ECO:0000256" key="4">
    <source>
        <dbReference type="ARBA" id="ARBA00023163"/>
    </source>
</evidence>
<dbReference type="RefSeq" id="WP_326073989.1">
    <property type="nucleotide sequence ID" value="NZ_JARLKY010000059.1"/>
</dbReference>
<comment type="caution">
    <text evidence="8">The sequence shown here is derived from an EMBL/GenBank/DDBJ whole genome shotgun (WGS) entry which is preliminary data.</text>
</comment>
<evidence type="ECO:0000259" key="6">
    <source>
        <dbReference type="PROSITE" id="PS50043"/>
    </source>
</evidence>
<evidence type="ECO:0000313" key="9">
    <source>
        <dbReference type="Proteomes" id="UP001338137"/>
    </source>
</evidence>
<dbReference type="Pfam" id="PF00072">
    <property type="entry name" value="Response_reg"/>
    <property type="match status" value="1"/>
</dbReference>
<feature type="domain" description="HTH luxR-type" evidence="6">
    <location>
        <begin position="161"/>
        <end position="226"/>
    </location>
</feature>
<accession>A0ABU6G7K8</accession>
<keyword evidence="1 5" id="KW-0597">Phosphoprotein</keyword>
<reference evidence="8 9" key="1">
    <citation type="submission" date="2023-03" db="EMBL/GenBank/DDBJ databases">
        <title>Bacillus Genome Sequencing.</title>
        <authorList>
            <person name="Dunlap C."/>
        </authorList>
    </citation>
    <scope>NUCLEOTIDE SEQUENCE [LARGE SCALE GENOMIC DNA]</scope>
    <source>
        <strain evidence="8 9">BD-533</strain>
    </source>
</reference>
<organism evidence="8 9">
    <name type="scientific">Paenibacillus alba</name>
    <dbReference type="NCBI Taxonomy" id="1197127"/>
    <lineage>
        <taxon>Bacteria</taxon>
        <taxon>Bacillati</taxon>
        <taxon>Bacillota</taxon>
        <taxon>Bacilli</taxon>
        <taxon>Bacillales</taxon>
        <taxon>Paenibacillaceae</taxon>
        <taxon>Paenibacillus</taxon>
    </lineage>
</organism>
<feature type="modified residue" description="4-aspartylphosphate" evidence="5">
    <location>
        <position position="60"/>
    </location>
</feature>
<evidence type="ECO:0000313" key="8">
    <source>
        <dbReference type="EMBL" id="MEC0229936.1"/>
    </source>
</evidence>
<dbReference type="PROSITE" id="PS50043">
    <property type="entry name" value="HTH_LUXR_2"/>
    <property type="match status" value="1"/>
</dbReference>
<keyword evidence="2" id="KW-0805">Transcription regulation</keyword>
<dbReference type="InterPro" id="IPR058245">
    <property type="entry name" value="NreC/VraR/RcsB-like_REC"/>
</dbReference>
<dbReference type="SMART" id="SM00421">
    <property type="entry name" value="HTH_LUXR"/>
    <property type="match status" value="1"/>
</dbReference>
<evidence type="ECO:0000256" key="1">
    <source>
        <dbReference type="ARBA" id="ARBA00022553"/>
    </source>
</evidence>
<keyword evidence="9" id="KW-1185">Reference proteome</keyword>
<dbReference type="InterPro" id="IPR011006">
    <property type="entry name" value="CheY-like_superfamily"/>
</dbReference>
<proteinExistence type="predicted"/>
<dbReference type="SUPFAM" id="SSF52172">
    <property type="entry name" value="CheY-like"/>
    <property type="match status" value="1"/>
</dbReference>
<feature type="domain" description="Response regulatory" evidence="7">
    <location>
        <begin position="9"/>
        <end position="125"/>
    </location>
</feature>
<name>A0ABU6G7K8_9BACL</name>
<sequence>MELQQQQIRILLVDDQTMIRQGLGYVIRLQSDMEVVGEAADGEAAVEQCLRWKPDIVLMDVQMPKLTGIEAAKQIIESLPATKIVILTTFDVHEYVYEGIRAGAVGYLLKDADSEDMLQAIRSAYRGEAVYRTAKAGQALSDMLSEREAGGLTAAYTEQSEACLLEPLTSREQEVLQQMAYGLRNDQIAVKLTISEGTVKTHVHRILQKLAVDDRTQAVVYAIRQGIVE</sequence>
<evidence type="ECO:0000256" key="2">
    <source>
        <dbReference type="ARBA" id="ARBA00023015"/>
    </source>
</evidence>
<dbReference type="CDD" id="cd06170">
    <property type="entry name" value="LuxR_C_like"/>
    <property type="match status" value="1"/>
</dbReference>
<dbReference type="PANTHER" id="PTHR43214">
    <property type="entry name" value="TWO-COMPONENT RESPONSE REGULATOR"/>
    <property type="match status" value="1"/>
</dbReference>
<dbReference type="InterPro" id="IPR016032">
    <property type="entry name" value="Sig_transdc_resp-reg_C-effctor"/>
</dbReference>
<gene>
    <name evidence="8" type="ORF">P4I72_22650</name>
</gene>
<evidence type="ECO:0000256" key="5">
    <source>
        <dbReference type="PROSITE-ProRule" id="PRU00169"/>
    </source>
</evidence>
<dbReference type="InterPro" id="IPR000792">
    <property type="entry name" value="Tscrpt_reg_LuxR_C"/>
</dbReference>
<dbReference type="PROSITE" id="PS00622">
    <property type="entry name" value="HTH_LUXR_1"/>
    <property type="match status" value="1"/>
</dbReference>
<dbReference type="PROSITE" id="PS50110">
    <property type="entry name" value="RESPONSE_REGULATORY"/>
    <property type="match status" value="1"/>
</dbReference>
<dbReference type="SUPFAM" id="SSF46894">
    <property type="entry name" value="C-terminal effector domain of the bipartite response regulators"/>
    <property type="match status" value="1"/>
</dbReference>
<dbReference type="Gene3D" id="3.40.50.2300">
    <property type="match status" value="1"/>
</dbReference>
<evidence type="ECO:0000259" key="7">
    <source>
        <dbReference type="PROSITE" id="PS50110"/>
    </source>
</evidence>
<dbReference type="SMART" id="SM00448">
    <property type="entry name" value="REC"/>
    <property type="match status" value="1"/>
</dbReference>
<dbReference type="InterPro" id="IPR001789">
    <property type="entry name" value="Sig_transdc_resp-reg_receiver"/>
</dbReference>
<dbReference type="EMBL" id="JARLKY010000059">
    <property type="protein sequence ID" value="MEC0229936.1"/>
    <property type="molecule type" value="Genomic_DNA"/>
</dbReference>
<dbReference type="Proteomes" id="UP001338137">
    <property type="component" value="Unassembled WGS sequence"/>
</dbReference>
<dbReference type="Pfam" id="PF00196">
    <property type="entry name" value="GerE"/>
    <property type="match status" value="1"/>
</dbReference>
<dbReference type="InterPro" id="IPR039420">
    <property type="entry name" value="WalR-like"/>
</dbReference>